<reference evidence="5 6" key="1">
    <citation type="journal article" date="2019" name="Int. J. Syst. Evol. Microbiol.">
        <title>The Global Catalogue of Microorganisms (GCM) 10K type strain sequencing project: providing services to taxonomists for standard genome sequencing and annotation.</title>
        <authorList>
            <consortium name="The Broad Institute Genomics Platform"/>
            <consortium name="The Broad Institute Genome Sequencing Center for Infectious Disease"/>
            <person name="Wu L."/>
            <person name="Ma J."/>
        </authorList>
    </citation>
    <scope>NUCLEOTIDE SEQUENCE [LARGE SCALE GENOMIC DNA]</scope>
    <source>
        <strain evidence="5 6">JCM 13249</strain>
    </source>
</reference>
<evidence type="ECO:0000256" key="2">
    <source>
        <dbReference type="SAM" id="Phobius"/>
    </source>
</evidence>
<feature type="transmembrane region" description="Helical" evidence="2">
    <location>
        <begin position="333"/>
        <end position="355"/>
    </location>
</feature>
<keyword evidence="3" id="KW-0732">Signal</keyword>
<dbReference type="Pfam" id="PF00535">
    <property type="entry name" value="Glycos_transf_2"/>
    <property type="match status" value="1"/>
</dbReference>
<keyword evidence="2" id="KW-1133">Transmembrane helix</keyword>
<dbReference type="InterPro" id="IPR001173">
    <property type="entry name" value="Glyco_trans_2-like"/>
</dbReference>
<dbReference type="RefSeq" id="WP_344075856.1">
    <property type="nucleotide sequence ID" value="NZ_BAAALS010000001.1"/>
</dbReference>
<feature type="region of interest" description="Disordered" evidence="1">
    <location>
        <begin position="34"/>
        <end position="64"/>
    </location>
</feature>
<gene>
    <name evidence="5" type="ORF">GCM10009681_02950</name>
</gene>
<keyword evidence="6" id="KW-1185">Reference proteome</keyword>
<dbReference type="PANTHER" id="PTHR43646">
    <property type="entry name" value="GLYCOSYLTRANSFERASE"/>
    <property type="match status" value="1"/>
</dbReference>
<keyword evidence="2" id="KW-0472">Membrane</keyword>
<evidence type="ECO:0000256" key="3">
    <source>
        <dbReference type="SAM" id="SignalP"/>
    </source>
</evidence>
<name>A0ABN2JQX7_9ACTN</name>
<dbReference type="Gene3D" id="3.90.550.10">
    <property type="entry name" value="Spore Coat Polysaccharide Biosynthesis Protein SpsA, Chain A"/>
    <property type="match status" value="1"/>
</dbReference>
<dbReference type="Proteomes" id="UP001500655">
    <property type="component" value="Unassembled WGS sequence"/>
</dbReference>
<evidence type="ECO:0000313" key="6">
    <source>
        <dbReference type="Proteomes" id="UP001500655"/>
    </source>
</evidence>
<accession>A0ABN2JQX7</accession>
<evidence type="ECO:0000313" key="5">
    <source>
        <dbReference type="EMBL" id="GAA1735905.1"/>
    </source>
</evidence>
<feature type="domain" description="Glycosyltransferase 2-like" evidence="4">
    <location>
        <begin position="72"/>
        <end position="242"/>
    </location>
</feature>
<dbReference type="InterPro" id="IPR029044">
    <property type="entry name" value="Nucleotide-diphossugar_trans"/>
</dbReference>
<feature type="signal peptide" evidence="3">
    <location>
        <begin position="1"/>
        <end position="20"/>
    </location>
</feature>
<proteinExistence type="predicted"/>
<sequence>MTAPFWLATLVAAGASGAVAATAHAIVNARLLPRARPTGSAGGPGRPGPDLRAARPARSVPAAGPARPARVSVLLPARDEARRIGACLSALLAQGDAAEILVYDDGSTDGTADLARAVAGGDARVRVLAGDGPPPGWLGKPYACDRLAAAATGDVLAFVDADVVLAPGGLAGAVEALDRTGVDLLTPYPRVVAHGLGQRLAQPLLQWSWLTFLPLRALRRSRRPSLAAAGGQFMLVRADAYRRAGGHAAVCDRIVEDVELARAVKRAGGTIGLADGSALATCRMYDSWRDLVDGYTKSLWAAFGSSAGALAIVALLGWLYLLPVLVVLTAPAWPGWAVATCVAGCVAGVAGRVVTARVTGGRAWPDALAHPASVALFGWLVLRSLRHRRRGALRWKDRTLDGAR</sequence>
<organism evidence="5 6">
    <name type="scientific">Luedemannella helvata</name>
    <dbReference type="NCBI Taxonomy" id="349315"/>
    <lineage>
        <taxon>Bacteria</taxon>
        <taxon>Bacillati</taxon>
        <taxon>Actinomycetota</taxon>
        <taxon>Actinomycetes</taxon>
        <taxon>Micromonosporales</taxon>
        <taxon>Micromonosporaceae</taxon>
        <taxon>Luedemannella</taxon>
    </lineage>
</organism>
<feature type="chain" id="PRO_5047123978" evidence="3">
    <location>
        <begin position="21"/>
        <end position="404"/>
    </location>
</feature>
<protein>
    <submittedName>
        <fullName evidence="5">Glycosyltransferase</fullName>
    </submittedName>
</protein>
<evidence type="ECO:0000256" key="1">
    <source>
        <dbReference type="SAM" id="MobiDB-lite"/>
    </source>
</evidence>
<dbReference type="CDD" id="cd00761">
    <property type="entry name" value="Glyco_tranf_GTA_type"/>
    <property type="match status" value="1"/>
</dbReference>
<dbReference type="EMBL" id="BAAALS010000001">
    <property type="protein sequence ID" value="GAA1735905.1"/>
    <property type="molecule type" value="Genomic_DNA"/>
</dbReference>
<feature type="transmembrane region" description="Helical" evidence="2">
    <location>
        <begin position="299"/>
        <end position="321"/>
    </location>
</feature>
<evidence type="ECO:0000259" key="4">
    <source>
        <dbReference type="Pfam" id="PF00535"/>
    </source>
</evidence>
<dbReference type="PANTHER" id="PTHR43646:SF3">
    <property type="entry name" value="SLR1566 PROTEIN"/>
    <property type="match status" value="1"/>
</dbReference>
<dbReference type="SUPFAM" id="SSF53448">
    <property type="entry name" value="Nucleotide-diphospho-sugar transferases"/>
    <property type="match status" value="1"/>
</dbReference>
<feature type="compositionally biased region" description="Low complexity" evidence="1">
    <location>
        <begin position="54"/>
        <end position="64"/>
    </location>
</feature>
<keyword evidence="2" id="KW-0812">Transmembrane</keyword>
<comment type="caution">
    <text evidence="5">The sequence shown here is derived from an EMBL/GenBank/DDBJ whole genome shotgun (WGS) entry which is preliminary data.</text>
</comment>